<gene>
    <name evidence="1" type="ORF">TPAB3V08_LOCUS12402</name>
</gene>
<organism evidence="1 2">
    <name type="scientific">Timema podura</name>
    <name type="common">Walking stick</name>
    <dbReference type="NCBI Taxonomy" id="61482"/>
    <lineage>
        <taxon>Eukaryota</taxon>
        <taxon>Metazoa</taxon>
        <taxon>Ecdysozoa</taxon>
        <taxon>Arthropoda</taxon>
        <taxon>Hexapoda</taxon>
        <taxon>Insecta</taxon>
        <taxon>Pterygota</taxon>
        <taxon>Neoptera</taxon>
        <taxon>Polyneoptera</taxon>
        <taxon>Phasmatodea</taxon>
        <taxon>Timematodea</taxon>
        <taxon>Timematoidea</taxon>
        <taxon>Timematidae</taxon>
        <taxon>Timema</taxon>
    </lineage>
</organism>
<protein>
    <submittedName>
        <fullName evidence="1">Uncharacterized protein</fullName>
    </submittedName>
</protein>
<keyword evidence="2" id="KW-1185">Reference proteome</keyword>
<name>A0ABN7PJ06_TIMPD</name>
<reference evidence="1" key="1">
    <citation type="submission" date="2021-03" db="EMBL/GenBank/DDBJ databases">
        <authorList>
            <person name="Tran Van P."/>
        </authorList>
    </citation>
    <scope>NUCLEOTIDE SEQUENCE</scope>
</reference>
<proteinExistence type="predicted"/>
<dbReference type="EMBL" id="CAJPIN010043277">
    <property type="protein sequence ID" value="CAG2065458.1"/>
    <property type="molecule type" value="Genomic_DNA"/>
</dbReference>
<evidence type="ECO:0000313" key="1">
    <source>
        <dbReference type="EMBL" id="CAG2065458.1"/>
    </source>
</evidence>
<accession>A0ABN7PJ06</accession>
<comment type="caution">
    <text evidence="1">The sequence shown here is derived from an EMBL/GenBank/DDBJ whole genome shotgun (WGS) entry which is preliminary data.</text>
</comment>
<dbReference type="Proteomes" id="UP001153148">
    <property type="component" value="Unassembled WGS sequence"/>
</dbReference>
<evidence type="ECO:0000313" key="2">
    <source>
        <dbReference type="Proteomes" id="UP001153148"/>
    </source>
</evidence>
<sequence length="70" mass="7846">MCLGCAKNLTVCPKCGENRETGKPSSSPREQQIQAVELGKLFKSISERKRRSFLRYLSLKSNAVLNWGAM</sequence>